<protein>
    <submittedName>
        <fullName evidence="2">Uncharacterized protein</fullName>
    </submittedName>
</protein>
<gene>
    <name evidence="2" type="ORF">E1B28_011528</name>
</gene>
<proteinExistence type="predicted"/>
<dbReference type="KEGG" id="more:E1B28_011528"/>
<evidence type="ECO:0000313" key="3">
    <source>
        <dbReference type="Proteomes" id="UP001049176"/>
    </source>
</evidence>
<dbReference type="Proteomes" id="UP001049176">
    <property type="component" value="Chromosome 7"/>
</dbReference>
<evidence type="ECO:0000313" key="2">
    <source>
        <dbReference type="EMBL" id="KAG7089894.1"/>
    </source>
</evidence>
<organism evidence="2 3">
    <name type="scientific">Marasmius oreades</name>
    <name type="common">fairy-ring Marasmius</name>
    <dbReference type="NCBI Taxonomy" id="181124"/>
    <lineage>
        <taxon>Eukaryota</taxon>
        <taxon>Fungi</taxon>
        <taxon>Dikarya</taxon>
        <taxon>Basidiomycota</taxon>
        <taxon>Agaricomycotina</taxon>
        <taxon>Agaricomycetes</taxon>
        <taxon>Agaricomycetidae</taxon>
        <taxon>Agaricales</taxon>
        <taxon>Marasmiineae</taxon>
        <taxon>Marasmiaceae</taxon>
        <taxon>Marasmius</taxon>
    </lineage>
</organism>
<reference evidence="2" key="1">
    <citation type="journal article" date="2021" name="Genome Biol. Evol.">
        <title>The assembled and annotated genome of the fairy-ring fungus Marasmius oreades.</title>
        <authorList>
            <person name="Hiltunen M."/>
            <person name="Ament-Velasquez S.L."/>
            <person name="Johannesson H."/>
        </authorList>
    </citation>
    <scope>NUCLEOTIDE SEQUENCE</scope>
    <source>
        <strain evidence="2">03SP1</strain>
    </source>
</reference>
<dbReference type="OrthoDB" id="3064480at2759"/>
<comment type="caution">
    <text evidence="2">The sequence shown here is derived from an EMBL/GenBank/DDBJ whole genome shotgun (WGS) entry which is preliminary data.</text>
</comment>
<dbReference type="RefSeq" id="XP_043006364.1">
    <property type="nucleotide sequence ID" value="XM_043156577.1"/>
</dbReference>
<dbReference type="EMBL" id="CM032187">
    <property type="protein sequence ID" value="KAG7089894.1"/>
    <property type="molecule type" value="Genomic_DNA"/>
</dbReference>
<sequence length="250" mass="28557">MIIGGLEMNDYDIISLHIPYSPGWDIRINEIWFFQDLAPFNPKNKDRRLHRHPAFFGMAEECLGDCYEFCPDPVDEDELKLQKEEDEQYDPTTERPSSEDDWSSDDNGVVSMNEDAEEDIDENTDEEVSGDESDSDDASKKGNNEPLQTPNPGKFLDEKEDKPDVFDINAADWDFAFTPLDYAILFASMPVIDVLLDEPDIDLSIGTKAKYHGAPTIHPLTLTMYHEDENEAVMGEVYHSRVNLISELRK</sequence>
<feature type="region of interest" description="Disordered" evidence="1">
    <location>
        <begin position="83"/>
        <end position="159"/>
    </location>
</feature>
<keyword evidence="3" id="KW-1185">Reference proteome</keyword>
<name>A0A9P7RUB6_9AGAR</name>
<evidence type="ECO:0000256" key="1">
    <source>
        <dbReference type="SAM" id="MobiDB-lite"/>
    </source>
</evidence>
<dbReference type="GeneID" id="66080603"/>
<feature type="compositionally biased region" description="Acidic residues" evidence="1">
    <location>
        <begin position="114"/>
        <end position="136"/>
    </location>
</feature>
<dbReference type="AlphaFoldDB" id="A0A9P7RUB6"/>
<accession>A0A9P7RUB6</accession>